<keyword evidence="2" id="KW-1185">Reference proteome</keyword>
<dbReference type="EMBL" id="JBBBZM010000032">
    <property type="protein sequence ID" value="KAL0637617.1"/>
    <property type="molecule type" value="Genomic_DNA"/>
</dbReference>
<evidence type="ECO:0000313" key="2">
    <source>
        <dbReference type="Proteomes" id="UP001447188"/>
    </source>
</evidence>
<gene>
    <name evidence="1" type="ORF">Q9L58_003341</name>
</gene>
<reference evidence="1 2" key="1">
    <citation type="submission" date="2024-02" db="EMBL/GenBank/DDBJ databases">
        <title>Discinaceae phylogenomics.</title>
        <authorList>
            <person name="Dirks A.C."/>
            <person name="James T.Y."/>
        </authorList>
    </citation>
    <scope>NUCLEOTIDE SEQUENCE [LARGE SCALE GENOMIC DNA]</scope>
    <source>
        <strain evidence="1 2">ACD0624</strain>
    </source>
</reference>
<sequence length="316" mass="35508">MTQCSSLLNLSTTWDILGPFQIGTREAEWGADPLEKYGGFRNLTYDTTSRFKSSLPINGVAQWSQTQLSAQNTNYTRGTVTVGFENVDWDNLRSIYGWSGIQFQAWARGSLDVCADVHAQSDQTTIILHVWNVGEFWVDDTQYFGGDFYGYRRAPVVLRLAPGKHKFDVRVTHDIRNFGGGMPPRIAFEVEAKVSPGGLIVVPEGAVMSDLVEGRIVGKWVSVPLRNDAVNWIEVLEVVSVDNTTQLSFAQDYLPLGFAPGQTRPVKFRVEQLGSNATDIALKFRYRAKGESGSQWVPFTRKLNKISHWYLPQKYT</sequence>
<protein>
    <submittedName>
        <fullName evidence="1">Uncharacterized protein</fullName>
    </submittedName>
</protein>
<proteinExistence type="predicted"/>
<comment type="caution">
    <text evidence="1">The sequence shown here is derived from an EMBL/GenBank/DDBJ whole genome shotgun (WGS) entry which is preliminary data.</text>
</comment>
<organism evidence="1 2">
    <name type="scientific">Discina gigas</name>
    <dbReference type="NCBI Taxonomy" id="1032678"/>
    <lineage>
        <taxon>Eukaryota</taxon>
        <taxon>Fungi</taxon>
        <taxon>Dikarya</taxon>
        <taxon>Ascomycota</taxon>
        <taxon>Pezizomycotina</taxon>
        <taxon>Pezizomycetes</taxon>
        <taxon>Pezizales</taxon>
        <taxon>Discinaceae</taxon>
        <taxon>Discina</taxon>
    </lineage>
</organism>
<accession>A0ABR3GPG0</accession>
<evidence type="ECO:0000313" key="1">
    <source>
        <dbReference type="EMBL" id="KAL0637617.1"/>
    </source>
</evidence>
<dbReference type="Proteomes" id="UP001447188">
    <property type="component" value="Unassembled WGS sequence"/>
</dbReference>
<name>A0ABR3GPG0_9PEZI</name>